<accession>A0A849KYA9</accession>
<evidence type="ECO:0000256" key="4">
    <source>
        <dbReference type="ARBA" id="ARBA00023136"/>
    </source>
</evidence>
<gene>
    <name evidence="7" type="ORF">HMH01_01325</name>
</gene>
<feature type="transmembrane region" description="Helical" evidence="5">
    <location>
        <begin position="91"/>
        <end position="109"/>
    </location>
</feature>
<dbReference type="PANTHER" id="PTHR37422:SF21">
    <property type="entry name" value="EXOQ-LIKE PROTEIN"/>
    <property type="match status" value="1"/>
</dbReference>
<proteinExistence type="predicted"/>
<feature type="transmembrane region" description="Helical" evidence="5">
    <location>
        <begin position="121"/>
        <end position="141"/>
    </location>
</feature>
<feature type="domain" description="O-antigen ligase-related" evidence="6">
    <location>
        <begin position="191"/>
        <end position="339"/>
    </location>
</feature>
<dbReference type="GO" id="GO:0016874">
    <property type="term" value="F:ligase activity"/>
    <property type="evidence" value="ECO:0007669"/>
    <property type="project" value="UniProtKB-KW"/>
</dbReference>
<reference evidence="7 8" key="1">
    <citation type="submission" date="2020-05" db="EMBL/GenBank/DDBJ databases">
        <title>Gimesia benthica sp. nov., a novel planctomycete isolated from a deep-sea water sample of the Northwest Indian Ocean.</title>
        <authorList>
            <person name="Wang J."/>
            <person name="Ruan C."/>
            <person name="Song L."/>
            <person name="Zhu Y."/>
            <person name="Li A."/>
            <person name="Zheng X."/>
            <person name="Wang L."/>
            <person name="Lu Z."/>
            <person name="Huang Y."/>
            <person name="Du W."/>
            <person name="Zhou Y."/>
            <person name="Huang L."/>
            <person name="Dai X."/>
        </authorList>
    </citation>
    <scope>NUCLEOTIDE SEQUENCE [LARGE SCALE GENOMIC DNA]</scope>
    <source>
        <strain evidence="7 8">YYQ-30</strain>
    </source>
</reference>
<sequence>MTQALSPAHPVPLAPQWLDMALAVLLLAWTAEALARFPTGSALTALVYGAFCLRFCIDPGALAGLVRRCPALVPFPLVCLCSTLWSEAPGVTLTAALQLCFTCVAGAWIGHRLGLEGLARALLLALSATLVASTLNLGGWLGLSHAPGGGFLGIYAQKNALGQRALLVLLAGLLVVLTARDWRGRVVAMACVMLAVAMIAASRSATSLVMAAAMGGLMLWWLVAGRGGTLRAMALVTAGAAALGGLTLVWQLGADPVATLLQALGKNATMTGRTLLWEVALDRISDRPLLGHGYMAYWSAPRFAQETWILTRLYGETVAVFHNFALEILVGLGPAGLAAMGILLWRTLSGLWRLDPGPVRVWALVLLLTLLVLSALGSSLHRPHEITMVLIAALLAAARPVQRTSVAYS</sequence>
<dbReference type="Proteomes" id="UP000572377">
    <property type="component" value="Unassembled WGS sequence"/>
</dbReference>
<feature type="transmembrane region" description="Helical" evidence="5">
    <location>
        <begin position="232"/>
        <end position="252"/>
    </location>
</feature>
<dbReference type="InterPro" id="IPR051533">
    <property type="entry name" value="WaaL-like"/>
</dbReference>
<dbReference type="InterPro" id="IPR007016">
    <property type="entry name" value="O-antigen_ligase-rel_domated"/>
</dbReference>
<comment type="subcellular location">
    <subcellularLocation>
        <location evidence="1">Membrane</location>
        <topology evidence="1">Multi-pass membrane protein</topology>
    </subcellularLocation>
</comment>
<keyword evidence="3 5" id="KW-1133">Transmembrane helix</keyword>
<keyword evidence="8" id="KW-1185">Reference proteome</keyword>
<evidence type="ECO:0000256" key="5">
    <source>
        <dbReference type="SAM" id="Phobius"/>
    </source>
</evidence>
<evidence type="ECO:0000256" key="1">
    <source>
        <dbReference type="ARBA" id="ARBA00004141"/>
    </source>
</evidence>
<dbReference type="EMBL" id="JABFBC010000001">
    <property type="protein sequence ID" value="NNU79066.1"/>
    <property type="molecule type" value="Genomic_DNA"/>
</dbReference>
<evidence type="ECO:0000313" key="7">
    <source>
        <dbReference type="EMBL" id="NNU79066.1"/>
    </source>
</evidence>
<dbReference type="PANTHER" id="PTHR37422">
    <property type="entry name" value="TEICHURONIC ACID BIOSYNTHESIS PROTEIN TUAE"/>
    <property type="match status" value="1"/>
</dbReference>
<feature type="transmembrane region" description="Helical" evidence="5">
    <location>
        <begin position="357"/>
        <end position="377"/>
    </location>
</feature>
<feature type="transmembrane region" description="Helical" evidence="5">
    <location>
        <begin position="186"/>
        <end position="202"/>
    </location>
</feature>
<protein>
    <submittedName>
        <fullName evidence="7">O-antigen ligase family protein</fullName>
    </submittedName>
</protein>
<feature type="transmembrane region" description="Helical" evidence="5">
    <location>
        <begin position="69"/>
        <end position="85"/>
    </location>
</feature>
<dbReference type="GO" id="GO:0016020">
    <property type="term" value="C:membrane"/>
    <property type="evidence" value="ECO:0007669"/>
    <property type="project" value="UniProtKB-SubCell"/>
</dbReference>
<organism evidence="7 8">
    <name type="scientific">Halovulum dunhuangense</name>
    <dbReference type="NCBI Taxonomy" id="1505036"/>
    <lineage>
        <taxon>Bacteria</taxon>
        <taxon>Pseudomonadati</taxon>
        <taxon>Pseudomonadota</taxon>
        <taxon>Alphaproteobacteria</taxon>
        <taxon>Rhodobacterales</taxon>
        <taxon>Paracoccaceae</taxon>
        <taxon>Halovulum</taxon>
    </lineage>
</organism>
<feature type="transmembrane region" description="Helical" evidence="5">
    <location>
        <begin position="324"/>
        <end position="345"/>
    </location>
</feature>
<name>A0A849KYA9_9RHOB</name>
<keyword evidence="7" id="KW-0436">Ligase</keyword>
<comment type="caution">
    <text evidence="7">The sequence shown here is derived from an EMBL/GenBank/DDBJ whole genome shotgun (WGS) entry which is preliminary data.</text>
</comment>
<evidence type="ECO:0000256" key="2">
    <source>
        <dbReference type="ARBA" id="ARBA00022692"/>
    </source>
</evidence>
<dbReference type="AlphaFoldDB" id="A0A849KYA9"/>
<feature type="transmembrane region" description="Helical" evidence="5">
    <location>
        <begin position="208"/>
        <end position="225"/>
    </location>
</feature>
<feature type="transmembrane region" description="Helical" evidence="5">
    <location>
        <begin position="37"/>
        <end position="57"/>
    </location>
</feature>
<keyword evidence="2 5" id="KW-0812">Transmembrane</keyword>
<evidence type="ECO:0000256" key="3">
    <source>
        <dbReference type="ARBA" id="ARBA00022989"/>
    </source>
</evidence>
<feature type="transmembrane region" description="Helical" evidence="5">
    <location>
        <begin position="161"/>
        <end position="179"/>
    </location>
</feature>
<dbReference type="RefSeq" id="WP_171321737.1">
    <property type="nucleotide sequence ID" value="NZ_JABFBC010000001.1"/>
</dbReference>
<evidence type="ECO:0000313" key="8">
    <source>
        <dbReference type="Proteomes" id="UP000572377"/>
    </source>
</evidence>
<keyword evidence="4 5" id="KW-0472">Membrane</keyword>
<dbReference type="Pfam" id="PF04932">
    <property type="entry name" value="Wzy_C"/>
    <property type="match status" value="1"/>
</dbReference>
<evidence type="ECO:0000259" key="6">
    <source>
        <dbReference type="Pfam" id="PF04932"/>
    </source>
</evidence>